<gene>
    <name evidence="1" type="primary">B14</name>
</gene>
<name>A0A7R9MW76_MACMU</name>
<sequence length="15" mass="1772">MVPRIFLLCSRGPWP</sequence>
<proteinExistence type="predicted"/>
<dbReference type="EMBL" id="LR990754">
    <property type="protein sequence ID" value="CAD7748490.1"/>
    <property type="molecule type" value="Genomic_DNA"/>
</dbReference>
<evidence type="ECO:0000313" key="1">
    <source>
        <dbReference type="EMBL" id="CAD7748490.1"/>
    </source>
</evidence>
<accession>A0A7R9MW76</accession>
<organism evidence="1">
    <name type="scientific">Macaca mulatta</name>
    <name type="common">Rhesus macaque</name>
    <dbReference type="NCBI Taxonomy" id="9544"/>
    <lineage>
        <taxon>Eukaryota</taxon>
        <taxon>Metazoa</taxon>
        <taxon>Chordata</taxon>
        <taxon>Craniata</taxon>
        <taxon>Vertebrata</taxon>
        <taxon>Euteleostomi</taxon>
        <taxon>Mammalia</taxon>
        <taxon>Eutheria</taxon>
        <taxon>Euarchontoglires</taxon>
        <taxon>Primates</taxon>
        <taxon>Haplorrhini</taxon>
        <taxon>Catarrhini</taxon>
        <taxon>Cercopithecidae</taxon>
        <taxon>Cercopithecinae</taxon>
        <taxon>Macaca</taxon>
    </lineage>
</organism>
<protein>
    <submittedName>
        <fullName evidence="1">CDS</fullName>
    </submittedName>
</protein>
<reference evidence="1" key="1">
    <citation type="submission" date="2020-12" db="EMBL/GenBank/DDBJ databases">
        <authorList>
            <person name="Otting N."/>
            <person name="Otting N."/>
        </authorList>
    </citation>
    <scope>NUCLEOTIDE SEQUENCE</scope>
</reference>